<dbReference type="PANTHER" id="PTHR34496:SF6">
    <property type="entry name" value="GLYCOSYLTRANSFERASE 2-LIKE DOMAIN-CONTAINING PROTEIN"/>
    <property type="match status" value="1"/>
</dbReference>
<proteinExistence type="predicted"/>
<accession>A0A7S0GGG1</accession>
<organism evidence="1">
    <name type="scientific">Proboscia inermis</name>
    <dbReference type="NCBI Taxonomy" id="420281"/>
    <lineage>
        <taxon>Eukaryota</taxon>
        <taxon>Sar</taxon>
        <taxon>Stramenopiles</taxon>
        <taxon>Ochrophyta</taxon>
        <taxon>Bacillariophyta</taxon>
        <taxon>Coscinodiscophyceae</taxon>
        <taxon>Rhizosoleniophycidae</taxon>
        <taxon>Rhizosoleniales</taxon>
        <taxon>Rhizosoleniaceae</taxon>
        <taxon>Proboscia</taxon>
    </lineage>
</organism>
<dbReference type="Gene3D" id="3.90.550.10">
    <property type="entry name" value="Spore Coat Polysaccharide Biosynthesis Protein SpsA, Chain A"/>
    <property type="match status" value="1"/>
</dbReference>
<dbReference type="PANTHER" id="PTHR34496">
    <property type="entry name" value="GLCNAC TRANSFERASE-RELATED"/>
    <property type="match status" value="1"/>
</dbReference>
<gene>
    <name evidence="1" type="ORF">PINE0816_LOCUS14988</name>
</gene>
<name>A0A7S0GGG1_9STRA</name>
<dbReference type="InterPro" id="IPR029044">
    <property type="entry name" value="Nucleotide-diphossugar_trans"/>
</dbReference>
<reference evidence="1" key="1">
    <citation type="submission" date="2021-01" db="EMBL/GenBank/DDBJ databases">
        <authorList>
            <person name="Corre E."/>
            <person name="Pelletier E."/>
            <person name="Niang G."/>
            <person name="Scheremetjew M."/>
            <person name="Finn R."/>
            <person name="Kale V."/>
            <person name="Holt S."/>
            <person name="Cochrane G."/>
            <person name="Meng A."/>
            <person name="Brown T."/>
            <person name="Cohen L."/>
        </authorList>
    </citation>
    <scope>NUCLEOTIDE SEQUENCE</scope>
    <source>
        <strain evidence="1">CCAP1064/1</strain>
    </source>
</reference>
<dbReference type="SUPFAM" id="SSF53448">
    <property type="entry name" value="Nucleotide-diphospho-sugar transferases"/>
    <property type="match status" value="1"/>
</dbReference>
<dbReference type="EMBL" id="HBEL01032068">
    <property type="protein sequence ID" value="CAD8418853.1"/>
    <property type="molecule type" value="Transcribed_RNA"/>
</dbReference>
<dbReference type="AlphaFoldDB" id="A0A7S0GGG1"/>
<evidence type="ECO:0000313" key="1">
    <source>
        <dbReference type="EMBL" id="CAD8418853.1"/>
    </source>
</evidence>
<dbReference type="InterPro" id="IPR021067">
    <property type="entry name" value="Glycosyltransferase"/>
</dbReference>
<evidence type="ECO:0008006" key="2">
    <source>
        <dbReference type="Google" id="ProtNLM"/>
    </source>
</evidence>
<sequence length="407" mass="46382">MEKPLIDFESGDVLMRRSVSLKSGSLNSSTGENKSETRTIFVMIASYRDWQCRHTVESIFNTATFPERVRVGVVDQIDNKVDDSCDEPIAPCKDDPDQALCKFASQIDVYEMDAILAVGPVFARHLGYRLYRGEYYAMQVDAHVSFVKNWDVDIIDQIDATGNDMAVLSTYLTDVAGSIDEETGKSLRHTRPIMCNTDYEGGGQGKHLRHLSQPEAIPHIKNSPQLQPYWAAGFSFARGHFLVNVPYDLYLPNIFQGEETSIGIRGFTYGYDFYAPEKSVVFHMYANGVNAQKRNKVPKFWEHQNLYRGLGVAAMNRLNGIIHMNPSNVEVSSWNHEEESRYGLGKARKPEKFFDTFGIHVKQQTTEQRLCQFVDSGRMHRQFTQHLRPDGMGINYDEVNYKFVTPN</sequence>
<protein>
    <recommendedName>
        <fullName evidence="2">Glycosyltransferase 2-like domain-containing protein</fullName>
    </recommendedName>
</protein>
<dbReference type="Pfam" id="PF11397">
    <property type="entry name" value="GlcNAc"/>
    <property type="match status" value="2"/>
</dbReference>